<dbReference type="EMBL" id="NMYC01000005">
    <property type="protein sequence ID" value="PLS26782.1"/>
    <property type="molecule type" value="Genomic_DNA"/>
</dbReference>
<accession>A0A2N5IXU8</accession>
<sequence>MTEHTHDTSPALPQDASDNATQWSALEKPERPVPQPLRRDDDTRPHEEDVLAQDMKAKLAKLDPLTLRPRTSSVVLAVVFGVVFLAIAGAVYWLGVRTVAGQTFEDLAIVNYASTMPSWLSFGHLQSPIIIGVALVFGIAAFVVAALRRRWWLVGQLAVYSAVCFVAAKLLKPYLPRPFLIYVESSVNNSAPSGHTMLAAAAGFVLLCAAPHAWRAICAVLSTLCTIAVGVSVVFDQWHRPSDVLMAIFVAGGLMMLTLACTRASGMDRPGDRVSSPSIQLVATALITLGLCAIAYGVYVIWQVQPGLVSSAGWAASGSCAATTALICGCAALVNGMVLMMRQLTAAPLTKLGLIGAPPAPPKAK</sequence>
<evidence type="ECO:0000259" key="3">
    <source>
        <dbReference type="SMART" id="SM00014"/>
    </source>
</evidence>
<feature type="domain" description="Phosphatidic acid phosphatase type 2/haloperoxidase" evidence="3">
    <location>
        <begin position="154"/>
        <end position="259"/>
    </location>
</feature>
<dbReference type="Pfam" id="PF01569">
    <property type="entry name" value="PAP2"/>
    <property type="match status" value="1"/>
</dbReference>
<feature type="transmembrane region" description="Helical" evidence="2">
    <location>
        <begin position="244"/>
        <end position="261"/>
    </location>
</feature>
<evidence type="ECO:0000256" key="2">
    <source>
        <dbReference type="SAM" id="Phobius"/>
    </source>
</evidence>
<proteinExistence type="predicted"/>
<comment type="caution">
    <text evidence="4">The sequence shown here is derived from an EMBL/GenBank/DDBJ whole genome shotgun (WGS) entry which is preliminary data.</text>
</comment>
<feature type="compositionally biased region" description="Basic and acidic residues" evidence="1">
    <location>
        <begin position="27"/>
        <end position="45"/>
    </location>
</feature>
<dbReference type="InterPro" id="IPR000326">
    <property type="entry name" value="PAP2/HPO"/>
</dbReference>
<evidence type="ECO:0000256" key="1">
    <source>
        <dbReference type="SAM" id="MobiDB-lite"/>
    </source>
</evidence>
<feature type="transmembrane region" description="Helical" evidence="2">
    <location>
        <begin position="314"/>
        <end position="334"/>
    </location>
</feature>
<feature type="transmembrane region" description="Helical" evidence="2">
    <location>
        <begin position="125"/>
        <end position="144"/>
    </location>
</feature>
<name>A0A2N5IXU8_9BIFI</name>
<dbReference type="SUPFAM" id="SSF48317">
    <property type="entry name" value="Acid phosphatase/Vanadium-dependent haloperoxidase"/>
    <property type="match status" value="1"/>
</dbReference>
<dbReference type="RefSeq" id="WP_026644749.1">
    <property type="nucleotide sequence ID" value="NZ_NMYC01000005.1"/>
</dbReference>
<feature type="transmembrane region" description="Helical" evidence="2">
    <location>
        <begin position="217"/>
        <end position="238"/>
    </location>
</feature>
<evidence type="ECO:0000313" key="4">
    <source>
        <dbReference type="EMBL" id="PLS26782.1"/>
    </source>
</evidence>
<keyword evidence="2" id="KW-0812">Transmembrane</keyword>
<gene>
    <name evidence="4" type="ORF">CGZ88_1267</name>
</gene>
<feature type="transmembrane region" description="Helical" evidence="2">
    <location>
        <begin position="151"/>
        <end position="171"/>
    </location>
</feature>
<keyword evidence="2" id="KW-0472">Membrane</keyword>
<dbReference type="Gene3D" id="1.20.144.10">
    <property type="entry name" value="Phosphatidic acid phosphatase type 2/haloperoxidase"/>
    <property type="match status" value="1"/>
</dbReference>
<dbReference type="AlphaFoldDB" id="A0A2N5IXU8"/>
<feature type="transmembrane region" description="Helical" evidence="2">
    <location>
        <begin position="281"/>
        <end position="302"/>
    </location>
</feature>
<feature type="transmembrane region" description="Helical" evidence="2">
    <location>
        <begin position="191"/>
        <end position="210"/>
    </location>
</feature>
<keyword evidence="5" id="KW-1185">Reference proteome</keyword>
<dbReference type="Proteomes" id="UP000234935">
    <property type="component" value="Unassembled WGS sequence"/>
</dbReference>
<organism evidence="4 5">
    <name type="scientific">Bifidobacterium anseris</name>
    <dbReference type="NCBI Taxonomy" id="2020963"/>
    <lineage>
        <taxon>Bacteria</taxon>
        <taxon>Bacillati</taxon>
        <taxon>Actinomycetota</taxon>
        <taxon>Actinomycetes</taxon>
        <taxon>Bifidobacteriales</taxon>
        <taxon>Bifidobacteriaceae</taxon>
        <taxon>Bifidobacterium</taxon>
    </lineage>
</organism>
<feature type="transmembrane region" description="Helical" evidence="2">
    <location>
        <begin position="74"/>
        <end position="94"/>
    </location>
</feature>
<evidence type="ECO:0000313" key="5">
    <source>
        <dbReference type="Proteomes" id="UP000234935"/>
    </source>
</evidence>
<reference evidence="4 5" key="1">
    <citation type="submission" date="2017-07" db="EMBL/GenBank/DDBJ databases">
        <title>Bifidobacterium novel species.</title>
        <authorList>
            <person name="Lugli G.A."/>
            <person name="Milani C."/>
            <person name="Duranti S."/>
            <person name="Mangifesta M."/>
        </authorList>
    </citation>
    <scope>NUCLEOTIDE SEQUENCE [LARGE SCALE GENOMIC DNA]</scope>
    <source>
        <strain evidence="5">Goo31D</strain>
    </source>
</reference>
<dbReference type="InterPro" id="IPR036938">
    <property type="entry name" value="PAP2/HPO_sf"/>
</dbReference>
<dbReference type="SMART" id="SM00014">
    <property type="entry name" value="acidPPc"/>
    <property type="match status" value="1"/>
</dbReference>
<dbReference type="OrthoDB" id="3240395at2"/>
<protein>
    <submittedName>
        <fullName evidence="4">Pre-pilin peptidase</fullName>
    </submittedName>
</protein>
<keyword evidence="2" id="KW-1133">Transmembrane helix</keyword>
<feature type="region of interest" description="Disordered" evidence="1">
    <location>
        <begin position="1"/>
        <end position="45"/>
    </location>
</feature>